<sequence>MASDIQDAFSILDREGKGTISERDIKLDLITLRALGMEATPKKIKKLIGKITSKNADEISREDYEKMMLHVINDIDSDEHMEQSFKIFNTDGSGTISIGQLKRIANTLELDLTNEEMQEMIYVADADRDGIVTKEEFIDIARKIF</sequence>
<reference evidence="4" key="1">
    <citation type="journal article" date="2020" name="bioRxiv">
        <title>Chromosome-level reference genome of the European wasp spider Argiope bruennichi: a resource for studies on range expansion and evolutionary adaptation.</title>
        <authorList>
            <person name="Sheffer M.M."/>
            <person name="Hoppe A."/>
            <person name="Krehenwinkel H."/>
            <person name="Uhl G."/>
            <person name="Kuss A.W."/>
            <person name="Jensen L."/>
            <person name="Jensen C."/>
            <person name="Gillespie R.G."/>
            <person name="Hoff K.J."/>
            <person name="Prost S."/>
        </authorList>
    </citation>
    <scope>NUCLEOTIDE SEQUENCE</scope>
</reference>
<dbReference type="PANTHER" id="PTHR23048">
    <property type="entry name" value="MYOSIN LIGHT CHAIN 1, 3"/>
    <property type="match status" value="1"/>
</dbReference>
<comment type="caution">
    <text evidence="4">The sequence shown here is derived from an EMBL/GenBank/DDBJ whole genome shotgun (WGS) entry which is preliminary data.</text>
</comment>
<dbReference type="InterPro" id="IPR050230">
    <property type="entry name" value="CALM/Myosin/TropC-like"/>
</dbReference>
<keyword evidence="2" id="KW-0106">Calcium</keyword>
<reference evidence="4" key="2">
    <citation type="submission" date="2020-06" db="EMBL/GenBank/DDBJ databases">
        <authorList>
            <person name="Sheffer M."/>
        </authorList>
    </citation>
    <scope>NUCLEOTIDE SEQUENCE</scope>
</reference>
<accession>A0A8T0E8P0</accession>
<organism evidence="4 5">
    <name type="scientific">Argiope bruennichi</name>
    <name type="common">Wasp spider</name>
    <name type="synonym">Aranea bruennichi</name>
    <dbReference type="NCBI Taxonomy" id="94029"/>
    <lineage>
        <taxon>Eukaryota</taxon>
        <taxon>Metazoa</taxon>
        <taxon>Ecdysozoa</taxon>
        <taxon>Arthropoda</taxon>
        <taxon>Chelicerata</taxon>
        <taxon>Arachnida</taxon>
        <taxon>Araneae</taxon>
        <taxon>Araneomorphae</taxon>
        <taxon>Entelegynae</taxon>
        <taxon>Araneoidea</taxon>
        <taxon>Araneidae</taxon>
        <taxon>Argiope</taxon>
    </lineage>
</organism>
<dbReference type="InterPro" id="IPR002048">
    <property type="entry name" value="EF_hand_dom"/>
</dbReference>
<dbReference type="CDD" id="cd00051">
    <property type="entry name" value="EFh"/>
    <property type="match status" value="1"/>
</dbReference>
<dbReference type="Pfam" id="PF13499">
    <property type="entry name" value="EF-hand_7"/>
    <property type="match status" value="1"/>
</dbReference>
<dbReference type="Proteomes" id="UP000807504">
    <property type="component" value="Unassembled WGS sequence"/>
</dbReference>
<dbReference type="GO" id="GO:0005509">
    <property type="term" value="F:calcium ion binding"/>
    <property type="evidence" value="ECO:0007669"/>
    <property type="project" value="InterPro"/>
</dbReference>
<dbReference type="GO" id="GO:0016460">
    <property type="term" value="C:myosin II complex"/>
    <property type="evidence" value="ECO:0007669"/>
    <property type="project" value="TreeGrafter"/>
</dbReference>
<dbReference type="PANTHER" id="PTHR23048:SF0">
    <property type="entry name" value="CALMODULIN LIKE 3"/>
    <property type="match status" value="1"/>
</dbReference>
<gene>
    <name evidence="4" type="ORF">HNY73_020609</name>
</gene>
<dbReference type="FunFam" id="1.10.238.10:FF:000001">
    <property type="entry name" value="Calmodulin 1"/>
    <property type="match status" value="1"/>
</dbReference>
<evidence type="ECO:0000256" key="1">
    <source>
        <dbReference type="ARBA" id="ARBA00022737"/>
    </source>
</evidence>
<evidence type="ECO:0000259" key="3">
    <source>
        <dbReference type="PROSITE" id="PS50222"/>
    </source>
</evidence>
<dbReference type="SMART" id="SM00054">
    <property type="entry name" value="EFh"/>
    <property type="match status" value="3"/>
</dbReference>
<proteinExistence type="predicted"/>
<protein>
    <submittedName>
        <fullName evidence="4">Caltractin-like protein</fullName>
    </submittedName>
</protein>
<feature type="domain" description="EF-hand" evidence="3">
    <location>
        <begin position="76"/>
        <end position="111"/>
    </location>
</feature>
<dbReference type="Pfam" id="PF13833">
    <property type="entry name" value="EF-hand_8"/>
    <property type="match status" value="1"/>
</dbReference>
<evidence type="ECO:0000313" key="4">
    <source>
        <dbReference type="EMBL" id="KAF8767696.1"/>
    </source>
</evidence>
<dbReference type="InterPro" id="IPR011992">
    <property type="entry name" value="EF-hand-dom_pair"/>
</dbReference>
<dbReference type="AlphaFoldDB" id="A0A8T0E8P0"/>
<feature type="domain" description="EF-hand" evidence="3">
    <location>
        <begin position="112"/>
        <end position="145"/>
    </location>
</feature>
<dbReference type="PROSITE" id="PS00018">
    <property type="entry name" value="EF_HAND_1"/>
    <property type="match status" value="1"/>
</dbReference>
<evidence type="ECO:0000256" key="2">
    <source>
        <dbReference type="ARBA" id="ARBA00022837"/>
    </source>
</evidence>
<keyword evidence="1" id="KW-0677">Repeat</keyword>
<keyword evidence="5" id="KW-1185">Reference proteome</keyword>
<dbReference type="SUPFAM" id="SSF47473">
    <property type="entry name" value="EF-hand"/>
    <property type="match status" value="1"/>
</dbReference>
<name>A0A8T0E8P0_ARGBR</name>
<evidence type="ECO:0000313" key="5">
    <source>
        <dbReference type="Proteomes" id="UP000807504"/>
    </source>
</evidence>
<dbReference type="EMBL" id="JABXBU010002230">
    <property type="protein sequence ID" value="KAF8767696.1"/>
    <property type="molecule type" value="Genomic_DNA"/>
</dbReference>
<dbReference type="Gene3D" id="1.10.238.10">
    <property type="entry name" value="EF-hand"/>
    <property type="match status" value="2"/>
</dbReference>
<dbReference type="PROSITE" id="PS50222">
    <property type="entry name" value="EF_HAND_2"/>
    <property type="match status" value="2"/>
</dbReference>
<dbReference type="InterPro" id="IPR018247">
    <property type="entry name" value="EF_Hand_1_Ca_BS"/>
</dbReference>